<gene>
    <name evidence="3" type="ORF">AB852_13310</name>
</gene>
<evidence type="ECO:0000313" key="3">
    <source>
        <dbReference type="EMBL" id="OKH95083.1"/>
    </source>
</evidence>
<accession>A0A1Q4VB95</accession>
<dbReference type="InterPro" id="IPR011528">
    <property type="entry name" value="NERD"/>
</dbReference>
<evidence type="ECO:0000313" key="4">
    <source>
        <dbReference type="Proteomes" id="UP000186455"/>
    </source>
</evidence>
<comment type="caution">
    <text evidence="3">The sequence shown here is derived from an EMBL/GenBank/DDBJ whole genome shotgun (WGS) entry which is preliminary data.</text>
</comment>
<sequence>MAGTAHGTAEGGPVAELRVSAWKRFGHDRLYVNLPDGTSVAWLDRRTGSLTVTDPRYHQAALAALRTARAVPRPTAPPPRARPKAPPRRTPTGPGTPSASPPGPLSPAPGRAVPPPPDFAPAPVGVPAPDLADNLPGATLRARLELTGPSRLERLLILLRLRPDRMASWRTGLKGEQVVGAELGRLARHGWRVIHSIELSPHNDMDHLLIGPGGVFTINTKRHPGKTVWVGDDMARINHGPPRPHPRNSRAEAERAHRTLRRHCAFPFEVHPVLVYVDTEPPRVAPTQRTVRVYQPRQLASLAPLTGTLTPAQITHLHTVARHPSTWQPR</sequence>
<dbReference type="PROSITE" id="PS50965">
    <property type="entry name" value="NERD"/>
    <property type="match status" value="1"/>
</dbReference>
<name>A0A1Q4VB95_9ACTN</name>
<evidence type="ECO:0000256" key="1">
    <source>
        <dbReference type="SAM" id="MobiDB-lite"/>
    </source>
</evidence>
<dbReference type="AlphaFoldDB" id="A0A1Q4VB95"/>
<keyword evidence="4" id="KW-1185">Reference proteome</keyword>
<feature type="compositionally biased region" description="Pro residues" evidence="1">
    <location>
        <begin position="99"/>
        <end position="126"/>
    </location>
</feature>
<protein>
    <recommendedName>
        <fullName evidence="2">NERD domain-containing protein</fullName>
    </recommendedName>
</protein>
<organism evidence="3 4">
    <name type="scientific">Streptomyces uncialis</name>
    <dbReference type="NCBI Taxonomy" id="1048205"/>
    <lineage>
        <taxon>Bacteria</taxon>
        <taxon>Bacillati</taxon>
        <taxon>Actinomycetota</taxon>
        <taxon>Actinomycetes</taxon>
        <taxon>Kitasatosporales</taxon>
        <taxon>Streptomycetaceae</taxon>
        <taxon>Streptomyces</taxon>
    </lineage>
</organism>
<feature type="region of interest" description="Disordered" evidence="1">
    <location>
        <begin position="66"/>
        <end position="130"/>
    </location>
</feature>
<reference evidence="3 4" key="1">
    <citation type="submission" date="2015-06" db="EMBL/GenBank/DDBJ databases">
        <title>Cloning and characterization of the uncialamcin biosynthetic gene cluster.</title>
        <authorList>
            <person name="Yan X."/>
            <person name="Huang T."/>
            <person name="Ge H."/>
            <person name="Shen B."/>
        </authorList>
    </citation>
    <scope>NUCLEOTIDE SEQUENCE [LARGE SCALE GENOMIC DNA]</scope>
    <source>
        <strain evidence="3 4">DCA2648</strain>
    </source>
</reference>
<dbReference type="Proteomes" id="UP000186455">
    <property type="component" value="Unassembled WGS sequence"/>
</dbReference>
<feature type="domain" description="NERD" evidence="2">
    <location>
        <begin position="171"/>
        <end position="283"/>
    </location>
</feature>
<dbReference type="STRING" id="1048205.AB852_13310"/>
<proteinExistence type="predicted"/>
<evidence type="ECO:0000259" key="2">
    <source>
        <dbReference type="PROSITE" id="PS50965"/>
    </source>
</evidence>
<dbReference type="EMBL" id="LFBV01000002">
    <property type="protein sequence ID" value="OKH95083.1"/>
    <property type="molecule type" value="Genomic_DNA"/>
</dbReference>
<dbReference type="Pfam" id="PF08378">
    <property type="entry name" value="NERD"/>
    <property type="match status" value="1"/>
</dbReference>